<feature type="region of interest" description="Disordered" evidence="1">
    <location>
        <begin position="45"/>
        <end position="67"/>
    </location>
</feature>
<dbReference type="AlphaFoldDB" id="A0A8J6L3M1"/>
<dbReference type="GO" id="GO:0051382">
    <property type="term" value="P:kinetochore assembly"/>
    <property type="evidence" value="ECO:0007669"/>
    <property type="project" value="InterPro"/>
</dbReference>
<evidence type="ECO:0000256" key="1">
    <source>
        <dbReference type="SAM" id="MobiDB-lite"/>
    </source>
</evidence>
<dbReference type="Proteomes" id="UP000710432">
    <property type="component" value="Unassembled WGS sequence"/>
</dbReference>
<evidence type="ECO:0000313" key="2">
    <source>
        <dbReference type="EMBL" id="KAH0518423.1"/>
    </source>
</evidence>
<dbReference type="InterPro" id="IPR028847">
    <property type="entry name" value="CENP-W"/>
</dbReference>
<accession>A0A8J6L3M1</accession>
<proteinExistence type="predicted"/>
<gene>
    <name evidence="2" type="ORF">LTLLF_103185</name>
</gene>
<evidence type="ECO:0000313" key="3">
    <source>
        <dbReference type="Proteomes" id="UP000710432"/>
    </source>
</evidence>
<protein>
    <submittedName>
        <fullName evidence="2">Centromere protein W</fullName>
    </submittedName>
</protein>
<comment type="caution">
    <text evidence="2">The sequence shown here is derived from an EMBL/GenBank/DDBJ whole genome shotgun (WGS) entry which is preliminary data.</text>
</comment>
<sequence>MALSTTVSHRIKRKAPRAFLRRTFKQKKPHLRLETGCDLLVSGAPCQARDTPGTRQGQARPASLRAR</sequence>
<dbReference type="Pfam" id="PF15510">
    <property type="entry name" value="CENP-W"/>
    <property type="match status" value="1"/>
</dbReference>
<dbReference type="EMBL" id="JAATJU010011300">
    <property type="protein sequence ID" value="KAH0518423.1"/>
    <property type="molecule type" value="Genomic_DNA"/>
</dbReference>
<dbReference type="GO" id="GO:0003677">
    <property type="term" value="F:DNA binding"/>
    <property type="evidence" value="ECO:0007669"/>
    <property type="project" value="InterPro"/>
</dbReference>
<dbReference type="GO" id="GO:0000278">
    <property type="term" value="P:mitotic cell cycle"/>
    <property type="evidence" value="ECO:0007669"/>
    <property type="project" value="InterPro"/>
</dbReference>
<organism evidence="2 3">
    <name type="scientific">Microtus ochrogaster</name>
    <name type="common">Prairie vole</name>
    <dbReference type="NCBI Taxonomy" id="79684"/>
    <lineage>
        <taxon>Eukaryota</taxon>
        <taxon>Metazoa</taxon>
        <taxon>Chordata</taxon>
        <taxon>Craniata</taxon>
        <taxon>Vertebrata</taxon>
        <taxon>Euteleostomi</taxon>
        <taxon>Mammalia</taxon>
        <taxon>Eutheria</taxon>
        <taxon>Euarchontoglires</taxon>
        <taxon>Glires</taxon>
        <taxon>Rodentia</taxon>
        <taxon>Myomorpha</taxon>
        <taxon>Muroidea</taxon>
        <taxon>Cricetidae</taxon>
        <taxon>Arvicolinae</taxon>
        <taxon>Microtus</taxon>
    </lineage>
</organism>
<name>A0A8J6L3M1_MICOH</name>
<reference evidence="2" key="1">
    <citation type="submission" date="2020-03" db="EMBL/GenBank/DDBJ databases">
        <title>Studies in the Genomics of Life Span.</title>
        <authorList>
            <person name="Glass D."/>
        </authorList>
    </citation>
    <scope>NUCLEOTIDE SEQUENCE</scope>
    <source>
        <strain evidence="2">LTLLF</strain>
        <tissue evidence="2">Muscle</tissue>
    </source>
</reference>